<proteinExistence type="predicted"/>
<feature type="non-terminal residue" evidence="6">
    <location>
        <position position="1"/>
    </location>
</feature>
<reference evidence="6" key="1">
    <citation type="journal article" date="2019" name="Genome Biol. Evol.">
        <title>The Rhododendron genome and chromosomal organization provide insight into shared whole-genome duplications across the heath family (Ericaceae).</title>
        <authorList>
            <person name="Soza V.L."/>
            <person name="Lindsley D."/>
            <person name="Waalkes A."/>
            <person name="Ramage E."/>
            <person name="Patwardhan R.P."/>
            <person name="Burton J.N."/>
            <person name="Adey A."/>
            <person name="Kumar A."/>
            <person name="Qiu R."/>
            <person name="Shendure J."/>
            <person name="Hall B."/>
        </authorList>
    </citation>
    <scope>NUCLEOTIDE SEQUENCE</scope>
    <source>
        <strain evidence="6">RSF 1966-606</strain>
    </source>
</reference>
<feature type="compositionally biased region" description="Basic residues" evidence="4">
    <location>
        <begin position="57"/>
        <end position="67"/>
    </location>
</feature>
<evidence type="ECO:0000256" key="3">
    <source>
        <dbReference type="ARBA" id="ARBA00022833"/>
    </source>
</evidence>
<keyword evidence="3" id="KW-0862">Zinc</keyword>
<dbReference type="GO" id="GO:0005634">
    <property type="term" value="C:nucleus"/>
    <property type="evidence" value="ECO:0007669"/>
    <property type="project" value="TreeGrafter"/>
</dbReference>
<dbReference type="PANTHER" id="PTHR34396:SF25">
    <property type="entry name" value="BOUNDARY ELEMENT ASSOCIATED FACTOR"/>
    <property type="match status" value="1"/>
</dbReference>
<dbReference type="GO" id="GO:1990837">
    <property type="term" value="F:sequence-specific double-stranded DNA binding"/>
    <property type="evidence" value="ECO:0007669"/>
    <property type="project" value="TreeGrafter"/>
</dbReference>
<protein>
    <recommendedName>
        <fullName evidence="5">BED-type domain-containing protein</fullName>
    </recommendedName>
</protein>
<dbReference type="AlphaFoldDB" id="A0A6A4KPZ7"/>
<organism evidence="6">
    <name type="scientific">Rhododendron williamsianum</name>
    <dbReference type="NCBI Taxonomy" id="262921"/>
    <lineage>
        <taxon>Eukaryota</taxon>
        <taxon>Viridiplantae</taxon>
        <taxon>Streptophyta</taxon>
        <taxon>Embryophyta</taxon>
        <taxon>Tracheophyta</taxon>
        <taxon>Spermatophyta</taxon>
        <taxon>Magnoliopsida</taxon>
        <taxon>eudicotyledons</taxon>
        <taxon>Gunneridae</taxon>
        <taxon>Pentapetalae</taxon>
        <taxon>asterids</taxon>
        <taxon>Ericales</taxon>
        <taxon>Ericaceae</taxon>
        <taxon>Ericoideae</taxon>
        <taxon>Rhodoreae</taxon>
        <taxon>Rhododendron</taxon>
    </lineage>
</organism>
<dbReference type="EMBL" id="QEFC01003985">
    <property type="protein sequence ID" value="KAE9446134.1"/>
    <property type="molecule type" value="Genomic_DNA"/>
</dbReference>
<feature type="domain" description="BED-type" evidence="5">
    <location>
        <begin position="82"/>
        <end position="115"/>
    </location>
</feature>
<accession>A0A6A4KPZ7</accession>
<dbReference type="InterPro" id="IPR053031">
    <property type="entry name" value="Cuticle_assoc_protein"/>
</dbReference>
<evidence type="ECO:0000256" key="4">
    <source>
        <dbReference type="SAM" id="MobiDB-lite"/>
    </source>
</evidence>
<dbReference type="GO" id="GO:0008270">
    <property type="term" value="F:zinc ion binding"/>
    <property type="evidence" value="ECO:0007669"/>
    <property type="project" value="UniProtKB-KW"/>
</dbReference>
<dbReference type="PANTHER" id="PTHR34396">
    <property type="entry name" value="OS03G0264950 PROTEIN-RELATED"/>
    <property type="match status" value="1"/>
</dbReference>
<sequence>MEPVFDFYPGGELEDDVVDIEELQLEAEGNPNPVVTTLADVVNVEDDTVVKVSQVRGKTKKRKRPPKPLKGSIPMPKGRLRSPAWDHFEKIIEGDETWGECNYCKKRYAADSKNMAFAQFTSLDMGLGALWTLD</sequence>
<keyword evidence="1" id="KW-0479">Metal-binding</keyword>
<feature type="region of interest" description="Disordered" evidence="4">
    <location>
        <begin position="53"/>
        <end position="81"/>
    </location>
</feature>
<evidence type="ECO:0000259" key="5">
    <source>
        <dbReference type="Pfam" id="PF02892"/>
    </source>
</evidence>
<gene>
    <name evidence="6" type="ORF">C3L33_22092</name>
</gene>
<keyword evidence="2" id="KW-0863">Zinc-finger</keyword>
<dbReference type="GO" id="GO:0006357">
    <property type="term" value="P:regulation of transcription by RNA polymerase II"/>
    <property type="evidence" value="ECO:0007669"/>
    <property type="project" value="TreeGrafter"/>
</dbReference>
<evidence type="ECO:0000256" key="1">
    <source>
        <dbReference type="ARBA" id="ARBA00022723"/>
    </source>
</evidence>
<dbReference type="InterPro" id="IPR003656">
    <property type="entry name" value="Znf_BED"/>
</dbReference>
<name>A0A6A4KPZ7_9ERIC</name>
<dbReference type="Pfam" id="PF02892">
    <property type="entry name" value="zf-BED"/>
    <property type="match status" value="1"/>
</dbReference>
<evidence type="ECO:0000313" key="6">
    <source>
        <dbReference type="EMBL" id="KAE9446134.1"/>
    </source>
</evidence>
<evidence type="ECO:0000256" key="2">
    <source>
        <dbReference type="ARBA" id="ARBA00022771"/>
    </source>
</evidence>
<comment type="caution">
    <text evidence="6">The sequence shown here is derived from an EMBL/GenBank/DDBJ whole genome shotgun (WGS) entry which is preliminary data.</text>
</comment>